<protein>
    <submittedName>
        <fullName evidence="2">Uncharacterized protein</fullName>
    </submittedName>
</protein>
<evidence type="ECO:0000256" key="1">
    <source>
        <dbReference type="SAM" id="MobiDB-lite"/>
    </source>
</evidence>
<organism evidence="2">
    <name type="scientific">uncultured Caudovirales phage</name>
    <dbReference type="NCBI Taxonomy" id="2100421"/>
    <lineage>
        <taxon>Viruses</taxon>
        <taxon>Duplodnaviria</taxon>
        <taxon>Heunggongvirae</taxon>
        <taxon>Uroviricota</taxon>
        <taxon>Caudoviricetes</taxon>
        <taxon>Peduoviridae</taxon>
        <taxon>Maltschvirus</taxon>
        <taxon>Maltschvirus maltsch</taxon>
    </lineage>
</organism>
<name>A0A6J5MSY9_9CAUD</name>
<proteinExistence type="predicted"/>
<accession>A0A6J5MSY9</accession>
<reference evidence="2" key="1">
    <citation type="submission" date="2020-04" db="EMBL/GenBank/DDBJ databases">
        <authorList>
            <person name="Chiriac C."/>
            <person name="Salcher M."/>
            <person name="Ghai R."/>
            <person name="Kavagutti S V."/>
        </authorList>
    </citation>
    <scope>NUCLEOTIDE SEQUENCE</scope>
</reference>
<gene>
    <name evidence="2" type="ORF">UFOVP534_45</name>
</gene>
<evidence type="ECO:0000313" key="2">
    <source>
        <dbReference type="EMBL" id="CAB4149101.1"/>
    </source>
</evidence>
<feature type="region of interest" description="Disordered" evidence="1">
    <location>
        <begin position="48"/>
        <end position="81"/>
    </location>
</feature>
<dbReference type="EMBL" id="LR796509">
    <property type="protein sequence ID" value="CAB4149101.1"/>
    <property type="molecule type" value="Genomic_DNA"/>
</dbReference>
<sequence length="185" mass="20099">MADNAIVLIGVKETLAALKKFDEDAVKGFNKVVTSELKIARDQARNKVDKIQSRNSDTPMSGWRTVEPKNPSKTSRGGKGWPAWDTGAIKTGIVSTRAQGKVRADYTTSAGALLNKSAAGAIFEVGGRLGGSGNFIENLNWFGKASRLIWWAVDKNKAEIEKKISDALDDAKRTLQQHLNTNKKG</sequence>